<evidence type="ECO:0000256" key="2">
    <source>
        <dbReference type="ARBA" id="ARBA00022723"/>
    </source>
</evidence>
<dbReference type="GO" id="GO:0046872">
    <property type="term" value="F:metal ion binding"/>
    <property type="evidence" value="ECO:0007669"/>
    <property type="project" value="UniProtKB-KW"/>
</dbReference>
<dbReference type="Pfam" id="PF03063">
    <property type="entry name" value="Prismane"/>
    <property type="match status" value="1"/>
</dbReference>
<keyword evidence="8" id="KW-1185">Reference proteome</keyword>
<dbReference type="GO" id="GO:0042542">
    <property type="term" value="P:response to hydrogen peroxide"/>
    <property type="evidence" value="ECO:0007669"/>
    <property type="project" value="TreeGrafter"/>
</dbReference>
<dbReference type="EMBL" id="SIXH01000407">
    <property type="protein sequence ID" value="TBO55985.1"/>
    <property type="molecule type" value="Genomic_DNA"/>
</dbReference>
<feature type="binding site" evidence="6">
    <location>
        <position position="24"/>
    </location>
    <ligand>
        <name>[4Fe-4S] cluster</name>
        <dbReference type="ChEBI" id="CHEBI:49883"/>
    </ligand>
</feature>
<feature type="binding site" evidence="6">
    <location>
        <position position="18"/>
    </location>
    <ligand>
        <name>[4Fe-4S] cluster</name>
        <dbReference type="ChEBI" id="CHEBI:49883"/>
    </ligand>
</feature>
<comment type="similarity">
    <text evidence="6">Belongs to the HCP family.</text>
</comment>
<comment type="function">
    <text evidence="6">Catalyzes the reduction of hydroxylamine to form NH(3) and H(2)O.</text>
</comment>
<evidence type="ECO:0000256" key="4">
    <source>
        <dbReference type="ARBA" id="ARBA00023004"/>
    </source>
</evidence>
<accession>A0A4Q9HMY5</accession>
<dbReference type="InterPro" id="IPR010048">
    <property type="entry name" value="Hydroxylam_reduct"/>
</dbReference>
<feature type="binding site" evidence="6">
    <location>
        <position position="434"/>
    </location>
    <ligand>
        <name>hybrid [4Fe-2O-2S] cluster</name>
        <dbReference type="ChEBI" id="CHEBI:60519"/>
    </ligand>
</feature>
<name>A0A4Q9HMY5_STRKA</name>
<dbReference type="Gene3D" id="3.40.50.2030">
    <property type="match status" value="2"/>
</dbReference>
<feature type="binding site" description="via persulfide group" evidence="6">
    <location>
        <position position="406"/>
    </location>
    <ligand>
        <name>hybrid [4Fe-2O-2S] cluster</name>
        <dbReference type="ChEBI" id="CHEBI:60519"/>
    </ligand>
</feature>
<dbReference type="RefSeq" id="WP_131125616.1">
    <property type="nucleotide sequence ID" value="NZ_SIXH01000407.1"/>
</dbReference>
<evidence type="ECO:0000313" key="7">
    <source>
        <dbReference type="EMBL" id="TBO55985.1"/>
    </source>
</evidence>
<feature type="binding site" evidence="6">
    <location>
        <position position="251"/>
    </location>
    <ligand>
        <name>hybrid [4Fe-2O-2S] cluster</name>
        <dbReference type="ChEBI" id="CHEBI:60519"/>
    </ligand>
</feature>
<comment type="cofactor">
    <cofactor evidence="6">
        <name>hybrid [4Fe-2O-2S] cluster</name>
        <dbReference type="ChEBI" id="CHEBI:60519"/>
    </cofactor>
    <text evidence="6">Binds 1 hybrid [4Fe-2O-2S] cluster.</text>
</comment>
<feature type="modified residue" description="Cysteine persulfide" evidence="6">
    <location>
        <position position="406"/>
    </location>
</feature>
<dbReference type="InterPro" id="IPR016100">
    <property type="entry name" value="Prismane_a-bundle"/>
</dbReference>
<feature type="binding site" evidence="6">
    <location>
        <position position="3"/>
    </location>
    <ligand>
        <name>[4Fe-4S] cluster</name>
        <dbReference type="ChEBI" id="CHEBI:49883"/>
    </ligand>
</feature>
<evidence type="ECO:0000256" key="3">
    <source>
        <dbReference type="ARBA" id="ARBA00023002"/>
    </source>
</evidence>
<dbReference type="EC" id="1.7.99.1" evidence="6"/>
<keyword evidence="5 6" id="KW-0411">Iron-sulfur</keyword>
<gene>
    <name evidence="6" type="primary">hcp</name>
    <name evidence="7" type="ORF">EYS09_30325</name>
</gene>
<comment type="caution">
    <text evidence="7">The sequence shown here is derived from an EMBL/GenBank/DDBJ whole genome shotgun (WGS) entry which is preliminary data.</text>
</comment>
<feature type="binding site" evidence="6">
    <location>
        <position position="494"/>
    </location>
    <ligand>
        <name>hybrid [4Fe-2O-2S] cluster</name>
        <dbReference type="ChEBI" id="CHEBI:60519"/>
    </ligand>
</feature>
<proteinExistence type="inferred from homology"/>
<dbReference type="PANTHER" id="PTHR30109:SF0">
    <property type="entry name" value="HYDROXYLAMINE REDUCTASE"/>
    <property type="match status" value="1"/>
</dbReference>
<keyword evidence="4 6" id="KW-0408">Iron</keyword>
<dbReference type="GO" id="GO:0005737">
    <property type="term" value="C:cytoplasm"/>
    <property type="evidence" value="ECO:0007669"/>
    <property type="project" value="UniProtKB-SubCell"/>
</dbReference>
<feature type="binding site" evidence="6">
    <location>
        <position position="496"/>
    </location>
    <ligand>
        <name>hybrid [4Fe-2O-2S] cluster</name>
        <dbReference type="ChEBI" id="CHEBI:60519"/>
    </ligand>
</feature>
<evidence type="ECO:0000256" key="1">
    <source>
        <dbReference type="ARBA" id="ARBA00022490"/>
    </source>
</evidence>
<feature type="binding site" evidence="6">
    <location>
        <position position="6"/>
    </location>
    <ligand>
        <name>[4Fe-4S] cluster</name>
        <dbReference type="ChEBI" id="CHEBI:49883"/>
    </ligand>
</feature>
<dbReference type="AlphaFoldDB" id="A0A4Q9HMY5"/>
<dbReference type="InterPro" id="IPR011254">
    <property type="entry name" value="Prismane-like_sf"/>
</dbReference>
<dbReference type="HAMAP" id="MF_00069">
    <property type="entry name" value="Hydroxylam_reduct"/>
    <property type="match status" value="1"/>
</dbReference>
<dbReference type="GO" id="GO:0050418">
    <property type="term" value="F:hydroxylamine reductase activity"/>
    <property type="evidence" value="ECO:0007669"/>
    <property type="project" value="UniProtKB-UniRule"/>
</dbReference>
<dbReference type="Proteomes" id="UP000292452">
    <property type="component" value="Unassembled WGS sequence"/>
</dbReference>
<dbReference type="GO" id="GO:0004601">
    <property type="term" value="F:peroxidase activity"/>
    <property type="evidence" value="ECO:0007669"/>
    <property type="project" value="TreeGrafter"/>
</dbReference>
<evidence type="ECO:0000313" key="8">
    <source>
        <dbReference type="Proteomes" id="UP000292452"/>
    </source>
</evidence>
<evidence type="ECO:0000256" key="5">
    <source>
        <dbReference type="ARBA" id="ARBA00023014"/>
    </source>
</evidence>
<keyword evidence="3 6" id="KW-0560">Oxidoreductase</keyword>
<comment type="subcellular location">
    <subcellularLocation>
        <location evidence="6">Cytoplasm</location>
    </subcellularLocation>
</comment>
<evidence type="ECO:0000256" key="6">
    <source>
        <dbReference type="HAMAP-Rule" id="MF_00069"/>
    </source>
</evidence>
<dbReference type="PANTHER" id="PTHR30109">
    <property type="entry name" value="HYDROXYLAMINE REDUCTASE"/>
    <property type="match status" value="1"/>
</dbReference>
<dbReference type="InterPro" id="IPR016099">
    <property type="entry name" value="Prismane-like_a/b-sand"/>
</dbReference>
<protein>
    <recommendedName>
        <fullName evidence="6">Hydroxylamine reductase</fullName>
        <ecNumber evidence="6">1.7.99.1</ecNumber>
    </recommendedName>
    <alternativeName>
        <fullName evidence="6">Hybrid-cluster protein</fullName>
        <shortName evidence="6">HCP</shortName>
    </alternativeName>
    <alternativeName>
        <fullName evidence="6">Prismane protein</fullName>
    </alternativeName>
</protein>
<organism evidence="7 8">
    <name type="scientific">Streptomyces kasugaensis</name>
    <dbReference type="NCBI Taxonomy" id="1946"/>
    <lineage>
        <taxon>Bacteria</taxon>
        <taxon>Bacillati</taxon>
        <taxon>Actinomycetota</taxon>
        <taxon>Actinomycetes</taxon>
        <taxon>Kitasatosporales</taxon>
        <taxon>Streptomycetaceae</taxon>
        <taxon>Streptomyces</taxon>
    </lineage>
</organism>
<comment type="catalytic activity">
    <reaction evidence="6">
        <text>A + NH4(+) + H2O = hydroxylamine + AH2 + H(+)</text>
        <dbReference type="Rhea" id="RHEA:22052"/>
        <dbReference type="ChEBI" id="CHEBI:13193"/>
        <dbReference type="ChEBI" id="CHEBI:15377"/>
        <dbReference type="ChEBI" id="CHEBI:15378"/>
        <dbReference type="ChEBI" id="CHEBI:15429"/>
        <dbReference type="ChEBI" id="CHEBI:17499"/>
        <dbReference type="ChEBI" id="CHEBI:28938"/>
        <dbReference type="EC" id="1.7.99.1"/>
    </reaction>
</comment>
<dbReference type="NCBIfam" id="NF003658">
    <property type="entry name" value="PRK05290.1"/>
    <property type="match status" value="1"/>
</dbReference>
<feature type="binding site" evidence="6">
    <location>
        <position position="319"/>
    </location>
    <ligand>
        <name>hybrid [4Fe-2O-2S] cluster</name>
        <dbReference type="ChEBI" id="CHEBI:60519"/>
    </ligand>
</feature>
<dbReference type="PIRSF" id="PIRSF000076">
    <property type="entry name" value="HCP"/>
    <property type="match status" value="1"/>
</dbReference>
<dbReference type="GO" id="GO:0051539">
    <property type="term" value="F:4 iron, 4 sulfur cluster binding"/>
    <property type="evidence" value="ECO:0007669"/>
    <property type="project" value="UniProtKB-KW"/>
</dbReference>
<keyword evidence="6" id="KW-0004">4Fe-4S</keyword>
<reference evidence="7 8" key="1">
    <citation type="submission" date="2019-02" db="EMBL/GenBank/DDBJ databases">
        <title>Draft Genome Sequence of Streptomyces sp. AM-2504, identified by 16S rRNA comparative analysis as a Streptomyces Kasugaensis strain.</title>
        <authorList>
            <person name="Napolioni V."/>
            <person name="Giuliodori A.M."/>
            <person name="Spurio R."/>
            <person name="Fabbretti A."/>
        </authorList>
    </citation>
    <scope>NUCLEOTIDE SEQUENCE [LARGE SCALE GENOMIC DNA]</scope>
    <source>
        <strain evidence="7 8">AM-2504</strain>
    </source>
</reference>
<keyword evidence="2 6" id="KW-0479">Metal-binding</keyword>
<comment type="cofactor">
    <cofactor evidence="6">
        <name>[4Fe-4S] cluster</name>
        <dbReference type="ChEBI" id="CHEBI:49883"/>
    </cofactor>
    <text evidence="6">Binds 1 [4Fe-4S] cluster.</text>
</comment>
<dbReference type="SUPFAM" id="SSF56821">
    <property type="entry name" value="Prismane protein-like"/>
    <property type="match status" value="1"/>
</dbReference>
<sequence length="554" mass="59099">MFCYQCEQTDRTGETPGCHTKGTCGKDETTAALQDLLVHLCKGVAQYAVRGRALGAVDREASAVVAYGLFSTLTNVNFNAARFVKLIHEAAAVRDRVRAGYEEAALAAGRHPERLRGPAVFEPAGDVDGLLAQAGQAGIRAGVELVGEDVVGLRAFVLYALKGVSAYMHHARVVGYRSDEVDAGMEAELDYLAGEPTDVEDLLAHVSAVGRVNLQVMALLDSANTGTFGTPSPTKVRTSPVAGKAILVSGHGFDELLELLKQTEGTGIRIYTHGEMLPAHAYPELGKYPHLAGNHGGAWQDQQQDFAAFPGPVVMTSNCLIEPLPAYKTRTFTTGPVGWPGVRHIAGYDFKAVVRAAKATPGFAETAPEALITIGFGRNALLSISEDIVNAVHSGDIRHMFLIGGCDGAAPGRDYYTELARATPAESVILTLGCNKYRFNKLSHGTTPGGLPRLLDVGQCNDTYAALRVAETLSAALDTDINDLPLTIVLAWFEQKALAVLTTLIHLGLRNVRTGPTVPAFVTEPVWRLLSERFGLRTSESAEKDLADALGATR</sequence>
<dbReference type="Gene3D" id="1.20.1270.20">
    <property type="match status" value="2"/>
</dbReference>
<feature type="binding site" evidence="6">
    <location>
        <position position="460"/>
    </location>
    <ligand>
        <name>hybrid [4Fe-2O-2S] cluster</name>
        <dbReference type="ChEBI" id="CHEBI:60519"/>
    </ligand>
</feature>
<keyword evidence="1 6" id="KW-0963">Cytoplasm</keyword>
<feature type="binding site" evidence="6">
    <location>
        <position position="275"/>
    </location>
    <ligand>
        <name>hybrid [4Fe-2O-2S] cluster</name>
        <dbReference type="ChEBI" id="CHEBI:60519"/>
    </ligand>
</feature>
<dbReference type="InterPro" id="IPR004137">
    <property type="entry name" value="HCP/CODH"/>
</dbReference>
<dbReference type="NCBIfam" id="TIGR01703">
    <property type="entry name" value="hybrid_clust"/>
    <property type="match status" value="1"/>
</dbReference>